<reference evidence="7" key="1">
    <citation type="submission" date="2023-04" db="EMBL/GenBank/DDBJ databases">
        <title>Black Yeasts Isolated from many extreme environments.</title>
        <authorList>
            <person name="Coleine C."/>
            <person name="Stajich J.E."/>
            <person name="Selbmann L."/>
        </authorList>
    </citation>
    <scope>NUCLEOTIDE SEQUENCE</scope>
    <source>
        <strain evidence="7">CCFEE 5312</strain>
    </source>
</reference>
<dbReference type="EMBL" id="JAWDJX010000005">
    <property type="protein sequence ID" value="KAK3056762.1"/>
    <property type="molecule type" value="Genomic_DNA"/>
</dbReference>
<name>A0AAJ0GFW7_9PEZI</name>
<gene>
    <name evidence="7" type="primary">POM33</name>
    <name evidence="7" type="ORF">LTR09_002555</name>
</gene>
<evidence type="ECO:0000313" key="7">
    <source>
        <dbReference type="EMBL" id="KAK3056762.1"/>
    </source>
</evidence>
<evidence type="ECO:0000256" key="5">
    <source>
        <dbReference type="ARBA" id="ARBA00023136"/>
    </source>
</evidence>
<feature type="transmembrane region" description="Helical" evidence="6">
    <location>
        <begin position="54"/>
        <end position="75"/>
    </location>
</feature>
<evidence type="ECO:0000256" key="2">
    <source>
        <dbReference type="ARBA" id="ARBA00007322"/>
    </source>
</evidence>
<dbReference type="GO" id="GO:0005783">
    <property type="term" value="C:endoplasmic reticulum"/>
    <property type="evidence" value="ECO:0007669"/>
    <property type="project" value="TreeGrafter"/>
</dbReference>
<feature type="transmembrane region" description="Helical" evidence="6">
    <location>
        <begin position="115"/>
        <end position="134"/>
    </location>
</feature>
<dbReference type="InterPro" id="IPR005344">
    <property type="entry name" value="TMEM33/Pom33"/>
</dbReference>
<evidence type="ECO:0000256" key="6">
    <source>
        <dbReference type="SAM" id="Phobius"/>
    </source>
</evidence>
<dbReference type="Proteomes" id="UP001271007">
    <property type="component" value="Unassembled WGS sequence"/>
</dbReference>
<dbReference type="GO" id="GO:0061024">
    <property type="term" value="P:membrane organization"/>
    <property type="evidence" value="ECO:0007669"/>
    <property type="project" value="TreeGrafter"/>
</dbReference>
<dbReference type="PANTHER" id="PTHR12703">
    <property type="entry name" value="TRANSMEMBRANE PROTEIN 33"/>
    <property type="match status" value="1"/>
</dbReference>
<comment type="subcellular location">
    <subcellularLocation>
        <location evidence="1">Membrane</location>
        <topology evidence="1">Multi-pass membrane protein</topology>
    </subcellularLocation>
</comment>
<dbReference type="InterPro" id="IPR051645">
    <property type="entry name" value="PER33/POM33_regulator"/>
</dbReference>
<comment type="similarity">
    <text evidence="2">Belongs to the PER33/POM33 family.</text>
</comment>
<comment type="caution">
    <text evidence="7">The sequence shown here is derived from an EMBL/GenBank/DDBJ whole genome shotgun (WGS) entry which is preliminary data.</text>
</comment>
<keyword evidence="3 6" id="KW-0812">Transmembrane</keyword>
<dbReference type="AlphaFoldDB" id="A0AAJ0GFW7"/>
<feature type="transmembrane region" description="Helical" evidence="6">
    <location>
        <begin position="185"/>
        <end position="210"/>
    </location>
</feature>
<protein>
    <submittedName>
        <fullName evidence="7">Transmembrane nucleoporin</fullName>
    </submittedName>
</protein>
<keyword evidence="5 6" id="KW-0472">Membrane</keyword>
<evidence type="ECO:0000256" key="3">
    <source>
        <dbReference type="ARBA" id="ARBA00022692"/>
    </source>
</evidence>
<feature type="transmembrane region" description="Helical" evidence="6">
    <location>
        <begin position="25"/>
        <end position="48"/>
    </location>
</feature>
<evidence type="ECO:0000256" key="4">
    <source>
        <dbReference type="ARBA" id="ARBA00022989"/>
    </source>
</evidence>
<organism evidence="7 8">
    <name type="scientific">Extremus antarcticus</name>
    <dbReference type="NCBI Taxonomy" id="702011"/>
    <lineage>
        <taxon>Eukaryota</taxon>
        <taxon>Fungi</taxon>
        <taxon>Dikarya</taxon>
        <taxon>Ascomycota</taxon>
        <taxon>Pezizomycotina</taxon>
        <taxon>Dothideomycetes</taxon>
        <taxon>Dothideomycetidae</taxon>
        <taxon>Mycosphaerellales</taxon>
        <taxon>Extremaceae</taxon>
        <taxon>Extremus</taxon>
    </lineage>
</organism>
<evidence type="ECO:0000313" key="8">
    <source>
        <dbReference type="Proteomes" id="UP001271007"/>
    </source>
</evidence>
<proteinExistence type="inferred from homology"/>
<keyword evidence="4 6" id="KW-1133">Transmembrane helix</keyword>
<accession>A0AAJ0GFW7</accession>
<keyword evidence="8" id="KW-1185">Reference proteome</keyword>
<dbReference type="PANTHER" id="PTHR12703:SF4">
    <property type="entry name" value="TRANSMEMBRANE PROTEIN 33"/>
    <property type="match status" value="1"/>
</dbReference>
<dbReference type="Pfam" id="PF03661">
    <property type="entry name" value="TMEM33_Pom33"/>
    <property type="match status" value="1"/>
</dbReference>
<dbReference type="GO" id="GO:0071786">
    <property type="term" value="P:endoplasmic reticulum tubular network organization"/>
    <property type="evidence" value="ECO:0007669"/>
    <property type="project" value="TreeGrafter"/>
</dbReference>
<dbReference type="GO" id="GO:0016020">
    <property type="term" value="C:membrane"/>
    <property type="evidence" value="ECO:0007669"/>
    <property type="project" value="UniProtKB-SubCell"/>
</dbReference>
<evidence type="ECO:0000256" key="1">
    <source>
        <dbReference type="ARBA" id="ARBA00004141"/>
    </source>
</evidence>
<sequence>MAPTQPNSAQPLSQRLMAVAQTLQFGWFVGHVTLLLTTLRYGMSYIFLKSNSRWAIFSYRTAFVAAAVTYGIVVFKGFRARQKAGKPQGSPLSLAGDENVQYLAMALVWLISRQYPLALLPFTVYSIFHILTYTRGILLPTLSPPPPTPAGQKPKASALSDTLGRFVKDYYDASMSIVAGLEIALWFRILVSAIMFTKGSWILLVIYTVFLRARIAQSTFVQGMLKQLGARGDAVANRQDVPPAARNVWEQVKGAAALAHDKTDVNKYVQGQQATPQKKAS</sequence>